<evidence type="ECO:0000259" key="1">
    <source>
        <dbReference type="SMART" id="SM00382"/>
    </source>
</evidence>
<dbReference type="STRING" id="290054.SAMN02745114_00863"/>
<dbReference type="Pfam" id="PF05673">
    <property type="entry name" value="DUF815"/>
    <property type="match status" value="1"/>
</dbReference>
<evidence type="ECO:0000313" key="3">
    <source>
        <dbReference type="Proteomes" id="UP000190657"/>
    </source>
</evidence>
<accession>A0A1T4LDS8</accession>
<dbReference type="CDD" id="cd00009">
    <property type="entry name" value="AAA"/>
    <property type="match status" value="1"/>
</dbReference>
<name>A0A1T4LDS8_9FIRM</name>
<reference evidence="3" key="1">
    <citation type="submission" date="2017-02" db="EMBL/GenBank/DDBJ databases">
        <authorList>
            <person name="Varghese N."/>
            <person name="Submissions S."/>
        </authorList>
    </citation>
    <scope>NUCLEOTIDE SEQUENCE [LARGE SCALE GENOMIC DNA]</scope>
    <source>
        <strain evidence="3">ATCC 51222</strain>
    </source>
</reference>
<feature type="domain" description="AAA+ ATPase" evidence="1">
    <location>
        <begin position="211"/>
        <end position="329"/>
    </location>
</feature>
<proteinExistence type="predicted"/>
<dbReference type="Gene3D" id="3.40.50.300">
    <property type="entry name" value="P-loop containing nucleotide triphosphate hydrolases"/>
    <property type="match status" value="1"/>
</dbReference>
<dbReference type="EMBL" id="FUWW01000007">
    <property type="protein sequence ID" value="SJZ52727.1"/>
    <property type="molecule type" value="Genomic_DNA"/>
</dbReference>
<dbReference type="PANTHER" id="PTHR42935">
    <property type="entry name" value="SLR0930 PROTEIN"/>
    <property type="match status" value="1"/>
</dbReference>
<protein>
    <recommendedName>
        <fullName evidence="1">AAA+ ATPase domain-containing protein</fullName>
    </recommendedName>
</protein>
<dbReference type="OrthoDB" id="9812140at2"/>
<dbReference type="InterPro" id="IPR003593">
    <property type="entry name" value="AAA+_ATPase"/>
</dbReference>
<dbReference type="RefSeq" id="WP_078768356.1">
    <property type="nucleotide sequence ID" value="NZ_FUWW01000007.1"/>
</dbReference>
<dbReference type="SMART" id="SM00382">
    <property type="entry name" value="AAA"/>
    <property type="match status" value="1"/>
</dbReference>
<evidence type="ECO:0000313" key="2">
    <source>
        <dbReference type="EMBL" id="SJZ52727.1"/>
    </source>
</evidence>
<gene>
    <name evidence="2" type="ORF">SAMN02745114_00863</name>
</gene>
<dbReference type="InterPro" id="IPR027417">
    <property type="entry name" value="P-loop_NTPase"/>
</dbReference>
<dbReference type="PANTHER" id="PTHR42935:SF1">
    <property type="entry name" value="SLR0930 PROTEIN"/>
    <property type="match status" value="1"/>
</dbReference>
<dbReference type="AlphaFoldDB" id="A0A1T4LDS8"/>
<organism evidence="2 3">
    <name type="scientific">Eubacterium coprostanoligenes</name>
    <dbReference type="NCBI Taxonomy" id="290054"/>
    <lineage>
        <taxon>Bacteria</taxon>
        <taxon>Bacillati</taxon>
        <taxon>Bacillota</taxon>
        <taxon>Clostridia</taxon>
        <taxon>Eubacteriales</taxon>
        <taxon>Eubacteriaceae</taxon>
        <taxon>Eubacterium</taxon>
    </lineage>
</organism>
<dbReference type="Proteomes" id="UP000190657">
    <property type="component" value="Unassembled WGS sequence"/>
</dbReference>
<dbReference type="SUPFAM" id="SSF52540">
    <property type="entry name" value="P-loop containing nucleoside triphosphate hydrolases"/>
    <property type="match status" value="1"/>
</dbReference>
<dbReference type="InterPro" id="IPR008533">
    <property type="entry name" value="DUF815"/>
</dbReference>
<sequence>MNKAVKVRYYIESLCIYDFKQDEIINALYDLLNSLEDETVLTKQSRFFNLLSSHHSLRHYVSKLILTDDNVFTKAAAAGKCDELDPSILDGVKADLEKLEVIASISAEDIYKAEEDSDIADVLKTMPKWNPNGRAMLPLTDNWAEHIEDLKSFHRTNGYGMFAKFVAFTWRNEEFVPITAIDSIRLTDLKNYEVQRGKVVDNTVAFISDLPANNVLLYGDRGTGKSSTVHAILNEYKNRGLRMIEISKGDINDLTMIREKISDSPMKFIIFIDDLSFDNHDDSFGELKAALEGSLSGRQNNTLIYATSNRRHLIKENFSDRENDVNRSDTLQEELSLSDRFGLSITFINPDKKDFEDIVQKIATDRGLTSDMEKILFTAEQWARRRGGRSPRCARQFIDYVESCEKRNIEW</sequence>
<keyword evidence="3" id="KW-1185">Reference proteome</keyword>